<reference evidence="2" key="1">
    <citation type="submission" date="2019-06" db="EMBL/GenBank/DDBJ databases">
        <authorList>
            <person name="Zheng W."/>
        </authorList>
    </citation>
    <scope>NUCLEOTIDE SEQUENCE</scope>
    <source>
        <strain evidence="2">QDHG01</strain>
    </source>
</reference>
<proteinExistence type="predicted"/>
<accession>A0A8J8NDW2</accession>
<feature type="region of interest" description="Disordered" evidence="1">
    <location>
        <begin position="266"/>
        <end position="287"/>
    </location>
</feature>
<evidence type="ECO:0000313" key="3">
    <source>
        <dbReference type="Proteomes" id="UP000785679"/>
    </source>
</evidence>
<organism evidence="2 3">
    <name type="scientific">Halteria grandinella</name>
    <dbReference type="NCBI Taxonomy" id="5974"/>
    <lineage>
        <taxon>Eukaryota</taxon>
        <taxon>Sar</taxon>
        <taxon>Alveolata</taxon>
        <taxon>Ciliophora</taxon>
        <taxon>Intramacronucleata</taxon>
        <taxon>Spirotrichea</taxon>
        <taxon>Stichotrichia</taxon>
        <taxon>Sporadotrichida</taxon>
        <taxon>Halteriidae</taxon>
        <taxon>Halteria</taxon>
    </lineage>
</organism>
<dbReference type="Proteomes" id="UP000785679">
    <property type="component" value="Unassembled WGS sequence"/>
</dbReference>
<comment type="caution">
    <text evidence="2">The sequence shown here is derived from an EMBL/GenBank/DDBJ whole genome shotgun (WGS) entry which is preliminary data.</text>
</comment>
<keyword evidence="3" id="KW-1185">Reference proteome</keyword>
<evidence type="ECO:0000313" key="2">
    <source>
        <dbReference type="EMBL" id="TNV72780.1"/>
    </source>
</evidence>
<gene>
    <name evidence="2" type="ORF">FGO68_gene1846</name>
</gene>
<dbReference type="AlphaFoldDB" id="A0A8J8NDW2"/>
<dbReference type="EMBL" id="RRYP01020998">
    <property type="protein sequence ID" value="TNV72780.1"/>
    <property type="molecule type" value="Genomic_DNA"/>
</dbReference>
<name>A0A8J8NDW2_HALGN</name>
<evidence type="ECO:0000256" key="1">
    <source>
        <dbReference type="SAM" id="MobiDB-lite"/>
    </source>
</evidence>
<protein>
    <submittedName>
        <fullName evidence="2">Uncharacterized protein</fullName>
    </submittedName>
</protein>
<feature type="compositionally biased region" description="Acidic residues" evidence="1">
    <location>
        <begin position="266"/>
        <end position="282"/>
    </location>
</feature>
<sequence>MQSLHVYAKLKQESIVKDDQQVLQISQPQVAATNLTKEEQERLKIRERIRLEMMGELPPVEQVPSLPEEIQRPHSEEQQVVLDKVEEQHVPEQMQPVEELFEQSSFFANANNISMATTSKRPKFKNKMAVVEPMQDLLIKSHAGTSLKLSWKIKNSSKGHSWPILPEIKNFSKDPIITETENAHLFYPVKIDQILHPDEEYIFETDITIPMDQRKFYTLNLFLTNPQRNHEKFGDGLIAIIEILPIAEIMLSDEKPLETSIYYNDEEEKQEQQDPEQEEEDENQQKFEEIEQSCVKAVNMIDDLLAFDEDAGDLDDIDARLAALSRQSSQQKDTLNYDSARMTMGDEEIRRVRERAELEKESSLRQFQELVQVSMSEVKQQINSNGWEDVMAEEERAKIEKARKIMQNSPTKREMRPQ</sequence>